<dbReference type="Proteomes" id="UP000615755">
    <property type="component" value="Unassembled WGS sequence"/>
</dbReference>
<keyword evidence="5" id="KW-0378">Hydrolase</keyword>
<dbReference type="Gene3D" id="3.40.50.1820">
    <property type="entry name" value="alpha/beta hydrolase"/>
    <property type="match status" value="2"/>
</dbReference>
<gene>
    <name evidence="8" type="ORF">PAUR_a3343</name>
</gene>
<accession>A0ABR9E5U9</accession>
<protein>
    <recommendedName>
        <fullName evidence="10">Alpha/beta hydrolase</fullName>
    </recommendedName>
</protein>
<proteinExistence type="predicted"/>
<evidence type="ECO:0000256" key="3">
    <source>
        <dbReference type="ARBA" id="ARBA00022651"/>
    </source>
</evidence>
<dbReference type="SUPFAM" id="SSF53474">
    <property type="entry name" value="alpha/beta-Hydrolases"/>
    <property type="match status" value="2"/>
</dbReference>
<evidence type="ECO:0000256" key="5">
    <source>
        <dbReference type="ARBA" id="ARBA00022801"/>
    </source>
</evidence>
<dbReference type="PROSITE" id="PS51257">
    <property type="entry name" value="PROKAR_LIPOPROTEIN"/>
    <property type="match status" value="1"/>
</dbReference>
<organism evidence="8 9">
    <name type="scientific">Pseudoalteromonas aurantia 208</name>
    <dbReference type="NCBI Taxonomy" id="1314867"/>
    <lineage>
        <taxon>Bacteria</taxon>
        <taxon>Pseudomonadati</taxon>
        <taxon>Pseudomonadota</taxon>
        <taxon>Gammaproteobacteria</taxon>
        <taxon>Alteromonadales</taxon>
        <taxon>Pseudoalteromonadaceae</taxon>
        <taxon>Pseudoalteromonas</taxon>
    </lineage>
</organism>
<sequence length="604" mass="67433">MCKLWVIFTAVILLSACGNGEQTAEPAPPTEEAASQSNTKVIALNGRSYRLAFPASGFDNNKMYKLLLAFHGSGQSAQNMQSMTQFEAYSDDYLVVYPSSKEVEWDDGCGCNIAHRLGANDAEFIVNIIARMHQEYNLIAGENYAVGFSQGGLFSQNMLCKHSELFKGVASVAASMSRQLAASCQISQPTHYLMVHGELDSVLPYEGLTHDNFGLISSPAAMALIAEENQIQTPSVQSEVAANIMAITYSNEQQITNQLLTIKGGRHQWSHTNLATSKEVLRFFNHHSKYNFEQGSSLYQVGESHYHVRTLGESNNNADIVLLSGANKYFHSDSAWSALVHKQLAKLGRVHVIDRLGNAWSSNSEDPSLTRFATDLPDILEKLAVKTVVFVAYSNSNLATLMYQHTPNPNVETKAMVWIDPDILLPHSIELYQSGAVASLRAYREEYIEHIAAGNWNEKTAQRIENERTEIAGLIPQAYENQMDWVYYDLVTQQRLDIAKQVTRIKEMMNYHDDLEVAKSLVNSLNVPITVIDSDFERLDIAKAEGEEQAALIRWQVQGSEWSRMIASNTEGEYIPLENASHQVLFEYPDKVSMAVSVILKKNK</sequence>
<evidence type="ECO:0000256" key="7">
    <source>
        <dbReference type="ARBA" id="ARBA00023326"/>
    </source>
</evidence>
<name>A0ABR9E5U9_9GAMM</name>
<dbReference type="RefSeq" id="WP_192505905.1">
    <property type="nucleotide sequence ID" value="NZ_AQGV01000009.1"/>
</dbReference>
<dbReference type="EMBL" id="AQGV01000009">
    <property type="protein sequence ID" value="MBE0366354.1"/>
    <property type="molecule type" value="Genomic_DNA"/>
</dbReference>
<dbReference type="InterPro" id="IPR029058">
    <property type="entry name" value="AB_hydrolase_fold"/>
</dbReference>
<dbReference type="PANTHER" id="PTHR38050:SF2">
    <property type="entry name" value="FERULOYL ESTERASE C-RELATED"/>
    <property type="match status" value="1"/>
</dbReference>
<dbReference type="InterPro" id="IPR043595">
    <property type="entry name" value="FaeB/C/D"/>
</dbReference>
<evidence type="ECO:0000256" key="4">
    <source>
        <dbReference type="ARBA" id="ARBA00022729"/>
    </source>
</evidence>
<keyword evidence="7" id="KW-0624">Polysaccharide degradation</keyword>
<evidence type="ECO:0000256" key="6">
    <source>
        <dbReference type="ARBA" id="ARBA00023277"/>
    </source>
</evidence>
<keyword evidence="4" id="KW-0732">Signal</keyword>
<evidence type="ECO:0008006" key="10">
    <source>
        <dbReference type="Google" id="ProtNLM"/>
    </source>
</evidence>
<comment type="subcellular location">
    <subcellularLocation>
        <location evidence="1">Secreted</location>
    </subcellularLocation>
</comment>
<evidence type="ECO:0000313" key="8">
    <source>
        <dbReference type="EMBL" id="MBE0366354.1"/>
    </source>
</evidence>
<evidence type="ECO:0000256" key="1">
    <source>
        <dbReference type="ARBA" id="ARBA00004613"/>
    </source>
</evidence>
<dbReference type="PANTHER" id="PTHR38050">
    <property type="match status" value="1"/>
</dbReference>
<keyword evidence="6" id="KW-0119">Carbohydrate metabolism</keyword>
<reference evidence="8 9" key="1">
    <citation type="submission" date="2015-03" db="EMBL/GenBank/DDBJ databases">
        <title>Genome sequence of Pseudoalteromonas aurantia.</title>
        <authorList>
            <person name="Xie B.-B."/>
            <person name="Rong J.-C."/>
            <person name="Qin Q.-L."/>
            <person name="Zhang Y.-Z."/>
        </authorList>
    </citation>
    <scope>NUCLEOTIDE SEQUENCE [LARGE SCALE GENOMIC DNA]</scope>
    <source>
        <strain evidence="8 9">208</strain>
    </source>
</reference>
<keyword evidence="2" id="KW-0964">Secreted</keyword>
<evidence type="ECO:0000313" key="9">
    <source>
        <dbReference type="Proteomes" id="UP000615755"/>
    </source>
</evidence>
<evidence type="ECO:0000256" key="2">
    <source>
        <dbReference type="ARBA" id="ARBA00022525"/>
    </source>
</evidence>
<keyword evidence="9" id="KW-1185">Reference proteome</keyword>
<keyword evidence="3" id="KW-0858">Xylan degradation</keyword>
<comment type="caution">
    <text evidence="8">The sequence shown here is derived from an EMBL/GenBank/DDBJ whole genome shotgun (WGS) entry which is preliminary data.</text>
</comment>